<feature type="compositionally biased region" description="Polar residues" evidence="2">
    <location>
        <begin position="17"/>
        <end position="26"/>
    </location>
</feature>
<feature type="compositionally biased region" description="Basic and acidic residues" evidence="2">
    <location>
        <begin position="57"/>
        <end position="69"/>
    </location>
</feature>
<dbReference type="GeneID" id="25791029"/>
<reference evidence="4 5" key="1">
    <citation type="journal article" date="2011" name="Genome Biol.">
        <title>Comparative genome sequence analysis underscores mycoparasitism as the ancestral life style of Trichoderma.</title>
        <authorList>
            <person name="Kubicek C.P."/>
            <person name="Herrera-Estrella A."/>
            <person name="Seidl-Seiboth V."/>
            <person name="Martinez D.A."/>
            <person name="Druzhinina I.S."/>
            <person name="Thon M."/>
            <person name="Zeilinger S."/>
            <person name="Casas-Flores S."/>
            <person name="Horwitz B.A."/>
            <person name="Mukherjee P.K."/>
            <person name="Mukherjee M."/>
            <person name="Kredics L."/>
            <person name="Alcaraz L.D."/>
            <person name="Aerts A."/>
            <person name="Antal Z."/>
            <person name="Atanasova L."/>
            <person name="Cervantes-Badillo M.G."/>
            <person name="Challacombe J."/>
            <person name="Chertkov O."/>
            <person name="McCluskey K."/>
            <person name="Coulpier F."/>
            <person name="Deshpande N."/>
            <person name="von Doehren H."/>
            <person name="Ebbole D.J."/>
            <person name="Esquivel-Naranjo E.U."/>
            <person name="Fekete E."/>
            <person name="Flipphi M."/>
            <person name="Glaser F."/>
            <person name="Gomez-Rodriguez E.Y."/>
            <person name="Gruber S."/>
            <person name="Han C."/>
            <person name="Henrissat B."/>
            <person name="Hermosa R."/>
            <person name="Hernandez-Onate M."/>
            <person name="Karaffa L."/>
            <person name="Kosti I."/>
            <person name="Le Crom S."/>
            <person name="Lindquist E."/>
            <person name="Lucas S."/>
            <person name="Luebeck M."/>
            <person name="Luebeck P.S."/>
            <person name="Margeot A."/>
            <person name="Metz B."/>
            <person name="Misra M."/>
            <person name="Nevalainen H."/>
            <person name="Omann M."/>
            <person name="Packer N."/>
            <person name="Perrone G."/>
            <person name="Uresti-Rivera E.E."/>
            <person name="Salamov A."/>
            <person name="Schmoll M."/>
            <person name="Seiboth B."/>
            <person name="Shapiro H."/>
            <person name="Sukno S."/>
            <person name="Tamayo-Ramos J.A."/>
            <person name="Tisch D."/>
            <person name="Wiest A."/>
            <person name="Wilkinson H.H."/>
            <person name="Zhang M."/>
            <person name="Coutinho P.M."/>
            <person name="Kenerley C.M."/>
            <person name="Monte E."/>
            <person name="Baker S.E."/>
            <person name="Grigoriev I.V."/>
        </authorList>
    </citation>
    <scope>NUCLEOTIDE SEQUENCE [LARGE SCALE GENOMIC DNA]</scope>
    <source>
        <strain evidence="5">Gv29-8 / FGSC 10586</strain>
    </source>
</reference>
<organism evidence="4 5">
    <name type="scientific">Hypocrea virens (strain Gv29-8 / FGSC 10586)</name>
    <name type="common">Gliocladium virens</name>
    <name type="synonym">Trichoderma virens</name>
    <dbReference type="NCBI Taxonomy" id="413071"/>
    <lineage>
        <taxon>Eukaryota</taxon>
        <taxon>Fungi</taxon>
        <taxon>Dikarya</taxon>
        <taxon>Ascomycota</taxon>
        <taxon>Pezizomycotina</taxon>
        <taxon>Sordariomycetes</taxon>
        <taxon>Hypocreomycetidae</taxon>
        <taxon>Hypocreales</taxon>
        <taxon>Hypocreaceae</taxon>
        <taxon>Trichoderma</taxon>
    </lineage>
</organism>
<dbReference type="SUPFAM" id="SSF54160">
    <property type="entry name" value="Chromo domain-like"/>
    <property type="match status" value="1"/>
</dbReference>
<dbReference type="OMA" id="MTWEPER"/>
<evidence type="ECO:0000256" key="1">
    <source>
        <dbReference type="ARBA" id="ARBA00011353"/>
    </source>
</evidence>
<dbReference type="InterPro" id="IPR000953">
    <property type="entry name" value="Chromo/chromo_shadow_dom"/>
</dbReference>
<dbReference type="EMBL" id="ABDF02000005">
    <property type="protein sequence ID" value="EHK24090.1"/>
    <property type="molecule type" value="Genomic_DNA"/>
</dbReference>
<dbReference type="InterPro" id="IPR016197">
    <property type="entry name" value="Chromo-like_dom_sf"/>
</dbReference>
<dbReference type="HOGENOM" id="CLU_056403_0_0_1"/>
<dbReference type="STRING" id="413071.G9MQM3"/>
<gene>
    <name evidence="4" type="ORF">TRIVIDRAFT_215951</name>
</gene>
<comment type="caution">
    <text evidence="4">The sequence shown here is derived from an EMBL/GenBank/DDBJ whole genome shotgun (WGS) entry which is preliminary data.</text>
</comment>
<feature type="compositionally biased region" description="Acidic residues" evidence="2">
    <location>
        <begin position="177"/>
        <end position="190"/>
    </location>
</feature>
<evidence type="ECO:0000259" key="3">
    <source>
        <dbReference type="PROSITE" id="PS50013"/>
    </source>
</evidence>
<feature type="region of interest" description="Disordered" evidence="2">
    <location>
        <begin position="1"/>
        <end position="79"/>
    </location>
</feature>
<name>G9MQM3_HYPVG</name>
<sequence>MQSIMAAIPILTPGKPTRSSPRTSLGATPRTGTPRLKKSTPGSATPQSFAKKGVKNLQKEDEYDSEVHNASEMVGDSVQLEQDEVVSASTPRATIRSLSAAVSSKKAADSARPAVRTGRISEILNRADIGVEELEEPREPEEPGDEAKMYDFVGFSGYRWAGDSIELQVKWKKDEEHDSSEEWEGAEDWEEGKMTWEPERSLHEDAPEFLIKYWREQGGRPENPTNPGMYEIFAILKHNKNRTKLLIEWVGYERSEASWVLRKDIPETAKDIVDAYFANLKTKSKKK</sequence>
<dbReference type="Gene3D" id="2.40.50.40">
    <property type="match status" value="1"/>
</dbReference>
<comment type="subunit">
    <text evidence="1">Component of the NuA4 histone acetyltransferase complex.</text>
</comment>
<dbReference type="GO" id="GO:0006338">
    <property type="term" value="P:chromatin remodeling"/>
    <property type="evidence" value="ECO:0007669"/>
    <property type="project" value="UniProtKB-ARBA"/>
</dbReference>
<evidence type="ECO:0000256" key="2">
    <source>
        <dbReference type="SAM" id="MobiDB-lite"/>
    </source>
</evidence>
<proteinExistence type="predicted"/>
<dbReference type="InParanoid" id="G9MQM3"/>
<dbReference type="OrthoDB" id="433924at2759"/>
<dbReference type="PROSITE" id="PS50013">
    <property type="entry name" value="CHROMO_2"/>
    <property type="match status" value="2"/>
</dbReference>
<feature type="region of interest" description="Disordered" evidence="2">
    <location>
        <begin position="172"/>
        <end position="191"/>
    </location>
</feature>
<feature type="domain" description="Chromo" evidence="3">
    <location>
        <begin position="129"/>
        <end position="225"/>
    </location>
</feature>
<evidence type="ECO:0000313" key="5">
    <source>
        <dbReference type="Proteomes" id="UP000007115"/>
    </source>
</evidence>
<dbReference type="AlphaFoldDB" id="G9MQM3"/>
<dbReference type="RefSeq" id="XP_013958288.1">
    <property type="nucleotide sequence ID" value="XM_014102813.1"/>
</dbReference>
<protein>
    <recommendedName>
        <fullName evidence="3">Chromo domain-containing protein</fullName>
    </recommendedName>
</protein>
<dbReference type="eggNOG" id="ENOG502RMIF">
    <property type="taxonomic scope" value="Eukaryota"/>
</dbReference>
<accession>G9MQM3</accession>
<keyword evidence="5" id="KW-1185">Reference proteome</keyword>
<dbReference type="CDD" id="cd00024">
    <property type="entry name" value="CD_CSD"/>
    <property type="match status" value="1"/>
</dbReference>
<dbReference type="VEuPathDB" id="FungiDB:TRIVIDRAFT_215951"/>
<feature type="domain" description="Chromo" evidence="3">
    <location>
        <begin position="230"/>
        <end position="287"/>
    </location>
</feature>
<dbReference type="Proteomes" id="UP000007115">
    <property type="component" value="Unassembled WGS sequence"/>
</dbReference>
<evidence type="ECO:0000313" key="4">
    <source>
        <dbReference type="EMBL" id="EHK24090.1"/>
    </source>
</evidence>